<feature type="domain" description="Glycine cleavage system P-protein N-terminal" evidence="2">
    <location>
        <begin position="11"/>
        <end position="101"/>
    </location>
</feature>
<dbReference type="GO" id="GO:0005829">
    <property type="term" value="C:cytosol"/>
    <property type="evidence" value="ECO:0007669"/>
    <property type="project" value="TreeGrafter"/>
</dbReference>
<evidence type="ECO:0000256" key="1">
    <source>
        <dbReference type="ARBA" id="ARBA00023002"/>
    </source>
</evidence>
<reference evidence="3" key="1">
    <citation type="submission" date="2016-02" db="EMBL/GenBank/DDBJ databases">
        <title>Genomic sequences of Ochrobactrum anthropi.</title>
        <authorList>
            <person name="Chudasama K.S."/>
            <person name="Thaker V.S."/>
        </authorList>
    </citation>
    <scope>NUCLEOTIDE SEQUENCE [LARGE SCALE GENOMIC DNA]</scope>
    <source>
        <strain evidence="3">SUBG007</strain>
    </source>
</reference>
<dbReference type="InterPro" id="IPR015424">
    <property type="entry name" value="PyrdxlP-dep_Trfase"/>
</dbReference>
<proteinExistence type="predicted"/>
<dbReference type="GO" id="GO:0004375">
    <property type="term" value="F:glycine dehydrogenase (decarboxylating) activity"/>
    <property type="evidence" value="ECO:0007669"/>
    <property type="project" value="InterPro"/>
</dbReference>
<dbReference type="GO" id="GO:0016594">
    <property type="term" value="F:glycine binding"/>
    <property type="evidence" value="ECO:0007669"/>
    <property type="project" value="TreeGrafter"/>
</dbReference>
<dbReference type="Pfam" id="PF02347">
    <property type="entry name" value="GDC-P"/>
    <property type="match status" value="1"/>
</dbReference>
<dbReference type="GO" id="GO:0005960">
    <property type="term" value="C:glycine cleavage complex"/>
    <property type="evidence" value="ECO:0007669"/>
    <property type="project" value="TreeGrafter"/>
</dbReference>
<evidence type="ECO:0000313" key="3">
    <source>
        <dbReference type="EMBL" id="KYB45826.1"/>
    </source>
</evidence>
<accession>A0A656Z8C6</accession>
<dbReference type="GO" id="GO:0030170">
    <property type="term" value="F:pyridoxal phosphate binding"/>
    <property type="evidence" value="ECO:0007669"/>
    <property type="project" value="TreeGrafter"/>
</dbReference>
<dbReference type="InterPro" id="IPR020581">
    <property type="entry name" value="GDC_P"/>
</dbReference>
<protein>
    <recommendedName>
        <fullName evidence="2">Glycine cleavage system P-protein N-terminal domain-containing protein</fullName>
    </recommendedName>
</protein>
<dbReference type="InterPro" id="IPR049315">
    <property type="entry name" value="GDC-P_N"/>
</dbReference>
<sequence>MTQQVLPFVARHIGPRVEDERAMLAALGLPSMETLITQAVPASIRLNRALDLPAALSEHAALAELNEIMGRNVVKKSFIGAGYHGVQTPPVIQRNLFEEPSLVHGTRLTSRKSARAVWSFCSTSRRSLPSFPVCRLPVHRCWTKQLQLLKLRALLFVITATSARAFCLQAICIRRAWM</sequence>
<comment type="caution">
    <text evidence="3">The sequence shown here is derived from an EMBL/GenBank/DDBJ whole genome shotgun (WGS) entry which is preliminary data.</text>
</comment>
<evidence type="ECO:0000259" key="2">
    <source>
        <dbReference type="Pfam" id="PF02347"/>
    </source>
</evidence>
<dbReference type="AlphaFoldDB" id="A0A656Z8C6"/>
<dbReference type="GO" id="GO:0019464">
    <property type="term" value="P:glycine decarboxylation via glycine cleavage system"/>
    <property type="evidence" value="ECO:0007669"/>
    <property type="project" value="TreeGrafter"/>
</dbReference>
<name>A0A656Z8C6_BRUAN</name>
<gene>
    <name evidence="3" type="ORF">AB664_04920</name>
</gene>
<dbReference type="EMBL" id="LUAY01002498">
    <property type="protein sequence ID" value="KYB45826.1"/>
    <property type="molecule type" value="Genomic_DNA"/>
</dbReference>
<dbReference type="SUPFAM" id="SSF53383">
    <property type="entry name" value="PLP-dependent transferases"/>
    <property type="match status" value="1"/>
</dbReference>
<keyword evidence="1" id="KW-0560">Oxidoreductase</keyword>
<dbReference type="PANTHER" id="PTHR11773">
    <property type="entry name" value="GLYCINE DEHYDROGENASE, DECARBOXYLATING"/>
    <property type="match status" value="1"/>
</dbReference>
<organism evidence="3">
    <name type="scientific">Brucella anthropi</name>
    <name type="common">Ochrobactrum anthropi</name>
    <dbReference type="NCBI Taxonomy" id="529"/>
    <lineage>
        <taxon>Bacteria</taxon>
        <taxon>Pseudomonadati</taxon>
        <taxon>Pseudomonadota</taxon>
        <taxon>Alphaproteobacteria</taxon>
        <taxon>Hyphomicrobiales</taxon>
        <taxon>Brucellaceae</taxon>
        <taxon>Brucella/Ochrobactrum group</taxon>
        <taxon>Brucella</taxon>
    </lineage>
</organism>
<dbReference type="PANTHER" id="PTHR11773:SF1">
    <property type="entry name" value="GLYCINE DEHYDROGENASE (DECARBOXYLATING), MITOCHONDRIAL"/>
    <property type="match status" value="1"/>
</dbReference>